<feature type="domain" description="Pirin N-terminal" evidence="4">
    <location>
        <begin position="54"/>
        <end position="150"/>
    </location>
</feature>
<dbReference type="EMBL" id="CP001751">
    <property type="protein sequence ID" value="ADE39787.1"/>
    <property type="molecule type" value="Genomic_DNA"/>
</dbReference>
<comment type="similarity">
    <text evidence="1 3">Belongs to the pirin family.</text>
</comment>
<dbReference type="InterPro" id="IPR012093">
    <property type="entry name" value="Pirin"/>
</dbReference>
<dbReference type="InterPro" id="IPR053186">
    <property type="entry name" value="QDO-related"/>
</dbReference>
<dbReference type="PIRSF" id="PIRSF006232">
    <property type="entry name" value="Pirin"/>
    <property type="match status" value="1"/>
</dbReference>
<keyword evidence="7" id="KW-1185">Reference proteome</keyword>
<evidence type="ECO:0000256" key="1">
    <source>
        <dbReference type="ARBA" id="ARBA00008416"/>
    </source>
</evidence>
<accession>D5BU40</accession>
<evidence type="ECO:0000256" key="2">
    <source>
        <dbReference type="PIRSR" id="PIRSR006232-1"/>
    </source>
</evidence>
<evidence type="ECO:0000313" key="6">
    <source>
        <dbReference type="EMBL" id="ADE39787.1"/>
    </source>
</evidence>
<dbReference type="Proteomes" id="UP000007460">
    <property type="component" value="Chromosome"/>
</dbReference>
<proteinExistence type="inferred from homology"/>
<dbReference type="HOGENOM" id="CLU_045717_5_1_5"/>
<feature type="binding site" evidence="2">
    <location>
        <position position="128"/>
    </location>
    <ligand>
        <name>Fe cation</name>
        <dbReference type="ChEBI" id="CHEBI:24875"/>
    </ligand>
</feature>
<evidence type="ECO:0000313" key="7">
    <source>
        <dbReference type="Proteomes" id="UP000007460"/>
    </source>
</evidence>
<keyword evidence="6" id="KW-0808">Transferase</keyword>
<dbReference type="eggNOG" id="COG1741">
    <property type="taxonomic scope" value="Bacteria"/>
</dbReference>
<dbReference type="PANTHER" id="PTHR43594:SF1">
    <property type="entry name" value="QUERCETIN 2,3-DIOXYGENASE PA2418-RELATED"/>
    <property type="match status" value="1"/>
</dbReference>
<dbReference type="SUPFAM" id="SSF51182">
    <property type="entry name" value="RmlC-like cupins"/>
    <property type="match status" value="1"/>
</dbReference>
<protein>
    <submittedName>
        <fullName evidence="6">Pirin family protein</fullName>
        <ecNumber evidence="6">2.4.2.8</ecNumber>
    </submittedName>
</protein>
<organism evidence="6 7">
    <name type="scientific">Puniceispirillum marinum (strain IMCC1322)</name>
    <dbReference type="NCBI Taxonomy" id="488538"/>
    <lineage>
        <taxon>Bacteria</taxon>
        <taxon>Pseudomonadati</taxon>
        <taxon>Pseudomonadota</taxon>
        <taxon>Alphaproteobacteria</taxon>
        <taxon>Candidatus Puniceispirillales</taxon>
        <taxon>Candidatus Puniceispirillaceae</taxon>
        <taxon>Candidatus Puniceispirillum</taxon>
    </lineage>
</organism>
<dbReference type="Gene3D" id="2.60.120.10">
    <property type="entry name" value="Jelly Rolls"/>
    <property type="match status" value="2"/>
</dbReference>
<reference evidence="6 7" key="1">
    <citation type="journal article" date="2010" name="J. Bacteriol.">
        <title>Complete genome sequence of "Candidatus Puniceispirillum marinum" IMCC1322, a representative of the SAR116 clade in the Alphaproteobacteria.</title>
        <authorList>
            <person name="Oh H.M."/>
            <person name="Kwon K.K."/>
            <person name="Kang I."/>
            <person name="Kang S.G."/>
            <person name="Lee J.H."/>
            <person name="Kim S.J."/>
            <person name="Cho J.C."/>
        </authorList>
    </citation>
    <scope>NUCLEOTIDE SEQUENCE [LARGE SCALE GENOMIC DNA]</scope>
    <source>
        <strain evidence="6 7">IMCC1322</strain>
    </source>
</reference>
<dbReference type="Pfam" id="PF02678">
    <property type="entry name" value="Pirin"/>
    <property type="match status" value="1"/>
</dbReference>
<dbReference type="InterPro" id="IPR014710">
    <property type="entry name" value="RmlC-like_jellyroll"/>
</dbReference>
<sequence>MPRSLLGGLTKPPMIEVYEMSQKNLETIVPPAPPHFVGDGFRVHGFIPGSPPLSMERMNPFLMFDYNSKFYFPPSDTPRGVGVHPHRGFETVTIAYKGKVAHHDSSGGGGVIGEGDVQWMTAASGILHKEFHEENFSKEGGDFQMVQLWVNLPAKDKMSAPKYQDIKNADMPKVSLDHAGGGDGGFVEVVAGDYQGATGAASTFTPVTILNARMRKGASADFSFPAENNTALLVVEGHVTVNGADMVPTDHFGLFENAGEDFTVTAEDDAVVLVLSGQPIDEPIAAHGPFVMNSRAELVQAFEDYNNGKFGYLT</sequence>
<gene>
    <name evidence="6" type="ordered locus">SAR116_1544</name>
</gene>
<evidence type="ECO:0000256" key="3">
    <source>
        <dbReference type="RuleBase" id="RU003457"/>
    </source>
</evidence>
<name>D5BU40_PUNMI</name>
<evidence type="ECO:0000259" key="5">
    <source>
        <dbReference type="Pfam" id="PF05726"/>
    </source>
</evidence>
<dbReference type="KEGG" id="apb:SAR116_1544"/>
<keyword evidence="6" id="KW-0328">Glycosyltransferase</keyword>
<comment type="cofactor">
    <cofactor evidence="2">
        <name>Fe cation</name>
        <dbReference type="ChEBI" id="CHEBI:24875"/>
    </cofactor>
    <text evidence="2">Binds 1 Fe cation per subunit.</text>
</comment>
<dbReference type="EC" id="2.4.2.8" evidence="6"/>
<dbReference type="InterPro" id="IPR008778">
    <property type="entry name" value="Pirin_C_dom"/>
</dbReference>
<keyword evidence="2" id="KW-0408">Iron</keyword>
<dbReference type="InterPro" id="IPR011051">
    <property type="entry name" value="RmlC_Cupin_sf"/>
</dbReference>
<keyword evidence="2" id="KW-0479">Metal-binding</keyword>
<dbReference type="Pfam" id="PF05726">
    <property type="entry name" value="Pirin_C"/>
    <property type="match status" value="1"/>
</dbReference>
<dbReference type="GO" id="GO:0016757">
    <property type="term" value="F:glycosyltransferase activity"/>
    <property type="evidence" value="ECO:0007669"/>
    <property type="project" value="UniProtKB-KW"/>
</dbReference>
<dbReference type="STRING" id="488538.SAR116_1544"/>
<dbReference type="GO" id="GO:0046872">
    <property type="term" value="F:metal ion binding"/>
    <property type="evidence" value="ECO:0007669"/>
    <property type="project" value="UniProtKB-KW"/>
</dbReference>
<evidence type="ECO:0000259" key="4">
    <source>
        <dbReference type="Pfam" id="PF02678"/>
    </source>
</evidence>
<feature type="binding site" evidence="2">
    <location>
        <position position="130"/>
    </location>
    <ligand>
        <name>Fe cation</name>
        <dbReference type="ChEBI" id="CHEBI:24875"/>
    </ligand>
</feature>
<feature type="binding site" evidence="2">
    <location>
        <position position="86"/>
    </location>
    <ligand>
        <name>Fe cation</name>
        <dbReference type="ChEBI" id="CHEBI:24875"/>
    </ligand>
</feature>
<dbReference type="InterPro" id="IPR003829">
    <property type="entry name" value="Pirin_N_dom"/>
</dbReference>
<dbReference type="CDD" id="cd02247">
    <property type="entry name" value="cupin_pirin_C"/>
    <property type="match status" value="1"/>
</dbReference>
<dbReference type="PANTHER" id="PTHR43594">
    <property type="entry name" value="QUERCETIN 2,3-DIOXYGENASE"/>
    <property type="match status" value="1"/>
</dbReference>
<feature type="binding site" evidence="2">
    <location>
        <position position="84"/>
    </location>
    <ligand>
        <name>Fe cation</name>
        <dbReference type="ChEBI" id="CHEBI:24875"/>
    </ligand>
</feature>
<dbReference type="AlphaFoldDB" id="D5BU40"/>
<feature type="domain" description="Pirin C-terminal" evidence="5">
    <location>
        <begin position="210"/>
        <end position="311"/>
    </location>
</feature>